<keyword evidence="14" id="KW-1185">Reference proteome</keyword>
<dbReference type="OrthoDB" id="9768133at2"/>
<evidence type="ECO:0000256" key="12">
    <source>
        <dbReference type="PROSITE-ProRule" id="PRU10112"/>
    </source>
</evidence>
<evidence type="ECO:0000256" key="4">
    <source>
        <dbReference type="ARBA" id="ARBA00012305"/>
    </source>
</evidence>
<gene>
    <name evidence="10" type="primary">ppc</name>
    <name evidence="13" type="ORF">BXY53_0058</name>
</gene>
<dbReference type="GO" id="GO:0006099">
    <property type="term" value="P:tricarboxylic acid cycle"/>
    <property type="evidence" value="ECO:0007669"/>
    <property type="project" value="InterPro"/>
</dbReference>
<keyword evidence="6 10" id="KW-0460">Magnesium</keyword>
<dbReference type="Pfam" id="PF00311">
    <property type="entry name" value="PEPcase"/>
    <property type="match status" value="1"/>
</dbReference>
<evidence type="ECO:0000256" key="10">
    <source>
        <dbReference type="HAMAP-Rule" id="MF_00595"/>
    </source>
</evidence>
<comment type="subunit">
    <text evidence="10">Homotetramer.</text>
</comment>
<dbReference type="InterPro" id="IPR018129">
    <property type="entry name" value="PEP_COase_Lys_AS"/>
</dbReference>
<sequence>MTTAAAVHDPVSRLITDPEKDQPLEDDIRLLGKLLGDTVREQEGDELFGLIENIRRAAVRFYRRDDPSGRAEMTDLVSTLNPHQAIVVTRAFSYFSHFANMAEDEHHIRRTRAHAIAGSPPRPGSVAHALDRMLEAGWTADNIARFLDDALISPVLTAHPTEVRRQSTMRRELQMAELLDKLDRGGWTEEERQELLDKLRRAILGLWQTNLLRQTKLNVLDEVENGLSYYDYTFFKEVPRLHESLSDQLNTIRRGNQRQETHLYAGLAPESDNRDLACFLRIGSWIGGDRDGNPYVTEDILRETLDRHARKIIGYYQSELSKLEGELSLSSRLVNVSAELTALAEQYGEDNVHLDVEPYRRAIIVIRKRLAATEARLLGQASEPTNDQPAYERAADFAADLDTINASLLENGSGRLTRGRLRYLRRAVRCFGFHLASLDLRQNSAVHEQVVTELFAAVRPALDYAALDEDARIELLCSELQEPRPLVRRDWDYSDVTKRELAILECAAGGRARLGASAITTSIISNTESVSDLLELAVLLKETGLLTPAGAPGLQIVPLFETIADLRNCTGIMDRLLALPAYRRLLEARGNVQEVMLGYSDSNKDGGYFTSGWELHKAEEKLIDLFDKRGVRLRLFHGRGGAVGRGGGPSYEAILAQPEGAVNGQFRMTEQGEIISSKYTNPHLGRRNLETLVAATLEASLPSGPAANSISRTAPSLAQARDVMESLSQAAFQAYCALIYETPGFADYFWHSTVINEIATLNIGSRPASRKKLGRIEDLRAIPWVFSWSQSRVMLPGWYGFGTAVARWCEEHPREGMEILREIYRTTPFFRTQISNIDMVLAKTDMAIARCYAELVEDPGLRDHIFRQIEAEHERAVDAILSITGHDRLLAENPMLERSIRNRFPYIDPLNHLQIDLLRKHRAGDNDPKILRGIQLTINGIAAGLRNSG</sequence>
<evidence type="ECO:0000256" key="11">
    <source>
        <dbReference type="PROSITE-ProRule" id="PRU10111"/>
    </source>
</evidence>
<dbReference type="PROSITE" id="PS00781">
    <property type="entry name" value="PEPCASE_1"/>
    <property type="match status" value="1"/>
</dbReference>
<dbReference type="GO" id="GO:0000287">
    <property type="term" value="F:magnesium ion binding"/>
    <property type="evidence" value="ECO:0007669"/>
    <property type="project" value="UniProtKB-UniRule"/>
</dbReference>
<dbReference type="AlphaFoldDB" id="A0A397Q1S7"/>
<dbReference type="PANTHER" id="PTHR30523:SF6">
    <property type="entry name" value="PHOSPHOENOLPYRUVATE CARBOXYLASE"/>
    <property type="match status" value="1"/>
</dbReference>
<dbReference type="Gene3D" id="1.20.1440.90">
    <property type="entry name" value="Phosphoenolpyruvate/pyruvate domain"/>
    <property type="match status" value="1"/>
</dbReference>
<keyword evidence="8 10" id="KW-0120">Carbon dioxide fixation</keyword>
<dbReference type="Proteomes" id="UP000266273">
    <property type="component" value="Unassembled WGS sequence"/>
</dbReference>
<dbReference type="GO" id="GO:0005829">
    <property type="term" value="C:cytosol"/>
    <property type="evidence" value="ECO:0007669"/>
    <property type="project" value="TreeGrafter"/>
</dbReference>
<comment type="function">
    <text evidence="2 10">Forms oxaloacetate, a four-carbon dicarboxylic acid source for the tricarboxylic acid cycle.</text>
</comment>
<evidence type="ECO:0000313" key="13">
    <source>
        <dbReference type="EMBL" id="RIA55008.1"/>
    </source>
</evidence>
<evidence type="ECO:0000256" key="9">
    <source>
        <dbReference type="ARBA" id="ARBA00048995"/>
    </source>
</evidence>
<dbReference type="InterPro" id="IPR021135">
    <property type="entry name" value="PEP_COase"/>
</dbReference>
<dbReference type="SUPFAM" id="SSF51621">
    <property type="entry name" value="Phosphoenolpyruvate/pyruvate domain"/>
    <property type="match status" value="1"/>
</dbReference>
<dbReference type="PANTHER" id="PTHR30523">
    <property type="entry name" value="PHOSPHOENOLPYRUVATE CARBOXYLASE"/>
    <property type="match status" value="1"/>
</dbReference>
<dbReference type="GO" id="GO:0006107">
    <property type="term" value="P:oxaloacetate metabolic process"/>
    <property type="evidence" value="ECO:0007669"/>
    <property type="project" value="UniProtKB-UniRule"/>
</dbReference>
<comment type="catalytic activity">
    <reaction evidence="9 10">
        <text>oxaloacetate + phosphate = phosphoenolpyruvate + hydrogencarbonate</text>
        <dbReference type="Rhea" id="RHEA:28370"/>
        <dbReference type="ChEBI" id="CHEBI:16452"/>
        <dbReference type="ChEBI" id="CHEBI:17544"/>
        <dbReference type="ChEBI" id="CHEBI:43474"/>
        <dbReference type="ChEBI" id="CHEBI:58702"/>
        <dbReference type="EC" id="4.1.1.31"/>
    </reaction>
</comment>
<keyword evidence="7 10" id="KW-0456">Lyase</keyword>
<comment type="caution">
    <text evidence="13">The sequence shown here is derived from an EMBL/GenBank/DDBJ whole genome shotgun (WGS) entry which is preliminary data.</text>
</comment>
<evidence type="ECO:0000256" key="3">
    <source>
        <dbReference type="ARBA" id="ARBA00008346"/>
    </source>
</evidence>
<dbReference type="PRINTS" id="PR00150">
    <property type="entry name" value="PEPCARBXLASE"/>
</dbReference>
<comment type="cofactor">
    <cofactor evidence="1 10">
        <name>Mg(2+)</name>
        <dbReference type="ChEBI" id="CHEBI:18420"/>
    </cofactor>
</comment>
<evidence type="ECO:0000256" key="2">
    <source>
        <dbReference type="ARBA" id="ARBA00003670"/>
    </source>
</evidence>
<evidence type="ECO:0000256" key="5">
    <source>
        <dbReference type="ARBA" id="ARBA00022419"/>
    </source>
</evidence>
<dbReference type="InterPro" id="IPR022805">
    <property type="entry name" value="PEP_COase_bac/pln-type"/>
</dbReference>
<evidence type="ECO:0000256" key="1">
    <source>
        <dbReference type="ARBA" id="ARBA00001946"/>
    </source>
</evidence>
<feature type="active site" evidence="10 11">
    <location>
        <position position="159"/>
    </location>
</feature>
<proteinExistence type="inferred from homology"/>
<dbReference type="EC" id="4.1.1.31" evidence="4 10"/>
<evidence type="ECO:0000313" key="14">
    <source>
        <dbReference type="Proteomes" id="UP000266273"/>
    </source>
</evidence>
<dbReference type="PROSITE" id="PS00393">
    <property type="entry name" value="PEPCASE_2"/>
    <property type="match status" value="1"/>
</dbReference>
<feature type="active site" evidence="10 12">
    <location>
        <position position="604"/>
    </location>
</feature>
<protein>
    <recommendedName>
        <fullName evidence="5 10">Phosphoenolpyruvate carboxylase</fullName>
        <shortName evidence="10">PEPC</shortName>
        <shortName evidence="10">PEPCase</shortName>
        <ecNumber evidence="4 10">4.1.1.31</ecNumber>
    </recommendedName>
</protein>
<accession>A0A397Q1S7</accession>
<dbReference type="GO" id="GO:0008964">
    <property type="term" value="F:phosphoenolpyruvate carboxylase activity"/>
    <property type="evidence" value="ECO:0007669"/>
    <property type="project" value="UniProtKB-UniRule"/>
</dbReference>
<comment type="similarity">
    <text evidence="3 10">Belongs to the PEPCase type 1 family.</text>
</comment>
<organism evidence="13 14">
    <name type="scientific">Dichotomicrobium thermohalophilum</name>
    <dbReference type="NCBI Taxonomy" id="933063"/>
    <lineage>
        <taxon>Bacteria</taxon>
        <taxon>Pseudomonadati</taxon>
        <taxon>Pseudomonadota</taxon>
        <taxon>Alphaproteobacteria</taxon>
        <taxon>Hyphomicrobiales</taxon>
        <taxon>Hyphomicrobiaceae</taxon>
        <taxon>Dichotomicrobium</taxon>
    </lineage>
</organism>
<dbReference type="NCBIfam" id="NF000584">
    <property type="entry name" value="PRK00009.1"/>
    <property type="match status" value="1"/>
</dbReference>
<dbReference type="GO" id="GO:0015977">
    <property type="term" value="P:carbon fixation"/>
    <property type="evidence" value="ECO:0007669"/>
    <property type="project" value="UniProtKB-UniRule"/>
</dbReference>
<evidence type="ECO:0000256" key="8">
    <source>
        <dbReference type="ARBA" id="ARBA00023300"/>
    </source>
</evidence>
<dbReference type="EMBL" id="QXDF01000001">
    <property type="protein sequence ID" value="RIA55008.1"/>
    <property type="molecule type" value="Genomic_DNA"/>
</dbReference>
<evidence type="ECO:0000256" key="7">
    <source>
        <dbReference type="ARBA" id="ARBA00023239"/>
    </source>
</evidence>
<reference evidence="13 14" key="1">
    <citation type="submission" date="2018-08" db="EMBL/GenBank/DDBJ databases">
        <title>Genomic Encyclopedia of Archaeal and Bacterial Type Strains, Phase II (KMG-II): from individual species to whole genera.</title>
        <authorList>
            <person name="Goeker M."/>
        </authorList>
    </citation>
    <scope>NUCLEOTIDE SEQUENCE [LARGE SCALE GENOMIC DNA]</scope>
    <source>
        <strain evidence="13 14">DSM 5002</strain>
    </source>
</reference>
<dbReference type="RefSeq" id="WP_119059969.1">
    <property type="nucleotide sequence ID" value="NZ_QXDF01000001.1"/>
</dbReference>
<name>A0A397Q1S7_9HYPH</name>
<keyword evidence="13" id="KW-0670">Pyruvate</keyword>
<dbReference type="InterPro" id="IPR015813">
    <property type="entry name" value="Pyrv/PenolPyrv_kinase-like_dom"/>
</dbReference>
<dbReference type="InterPro" id="IPR033129">
    <property type="entry name" value="PEPCASE_His_AS"/>
</dbReference>
<evidence type="ECO:0000256" key="6">
    <source>
        <dbReference type="ARBA" id="ARBA00022842"/>
    </source>
</evidence>
<dbReference type="HAMAP" id="MF_00595">
    <property type="entry name" value="PEPcase_type1"/>
    <property type="match status" value="1"/>
</dbReference>